<keyword evidence="2" id="KW-1185">Reference proteome</keyword>
<sequence>MPNKSAEIWSLVRFPAPDMSQSYKARHKNLADYLLLAPHF</sequence>
<proteinExistence type="predicted"/>
<dbReference type="EMBL" id="AAXW01000002">
    <property type="protein sequence ID" value="EAZ93297.1"/>
    <property type="molecule type" value="Genomic_DNA"/>
</dbReference>
<evidence type="ECO:0000313" key="2">
    <source>
        <dbReference type="Proteomes" id="UP000003781"/>
    </source>
</evidence>
<evidence type="ECO:0000313" key="1">
    <source>
        <dbReference type="EMBL" id="EAZ93297.1"/>
    </source>
</evidence>
<accession>A3IHL5</accession>
<organism evidence="1 2">
    <name type="scientific">Crocosphaera chwakensis CCY0110</name>
    <dbReference type="NCBI Taxonomy" id="391612"/>
    <lineage>
        <taxon>Bacteria</taxon>
        <taxon>Bacillati</taxon>
        <taxon>Cyanobacteriota</taxon>
        <taxon>Cyanophyceae</taxon>
        <taxon>Oscillatoriophycideae</taxon>
        <taxon>Chroococcales</taxon>
        <taxon>Aphanothecaceae</taxon>
        <taxon>Crocosphaera</taxon>
        <taxon>Crocosphaera chwakensis</taxon>
    </lineage>
</organism>
<gene>
    <name evidence="1" type="ORF">CY0110_15917</name>
</gene>
<dbReference type="AlphaFoldDB" id="A3IHL5"/>
<comment type="caution">
    <text evidence="1">The sequence shown here is derived from an EMBL/GenBank/DDBJ whole genome shotgun (WGS) entry which is preliminary data.</text>
</comment>
<name>A3IHL5_9CHRO</name>
<reference evidence="1 2" key="1">
    <citation type="submission" date="2007-03" db="EMBL/GenBank/DDBJ databases">
        <authorList>
            <person name="Stal L."/>
            <person name="Ferriera S."/>
            <person name="Johnson J."/>
            <person name="Kravitz S."/>
            <person name="Beeson K."/>
            <person name="Sutton G."/>
            <person name="Rogers Y.-H."/>
            <person name="Friedman R."/>
            <person name="Frazier M."/>
            <person name="Venter J.C."/>
        </authorList>
    </citation>
    <scope>NUCLEOTIDE SEQUENCE [LARGE SCALE GENOMIC DNA]</scope>
    <source>
        <strain evidence="1 2">CCY0110</strain>
    </source>
</reference>
<dbReference type="Proteomes" id="UP000003781">
    <property type="component" value="Unassembled WGS sequence"/>
</dbReference>
<protein>
    <submittedName>
        <fullName evidence="1">Uncharacterized protein</fullName>
    </submittedName>
</protein>